<sequence>MLAVVEQTVRIGEQVIRVILIIVRFFVPMTWQTRPRKCNVETNISILIRQGTPGSPRSEEGGMISGSSSRDSLTSATMSSKSFCGNRNETV</sequence>
<dbReference type="EMBL" id="JAIWYP010000011">
    <property type="protein sequence ID" value="KAH3737900.1"/>
    <property type="molecule type" value="Genomic_DNA"/>
</dbReference>
<proteinExistence type="predicted"/>
<evidence type="ECO:0000256" key="1">
    <source>
        <dbReference type="SAM" id="MobiDB-lite"/>
    </source>
</evidence>
<feature type="region of interest" description="Disordered" evidence="1">
    <location>
        <begin position="49"/>
        <end position="91"/>
    </location>
</feature>
<name>A0A9D4D4J3_DREPO</name>
<evidence type="ECO:0000313" key="2">
    <source>
        <dbReference type="EMBL" id="KAH3737900.1"/>
    </source>
</evidence>
<dbReference type="AlphaFoldDB" id="A0A9D4D4J3"/>
<evidence type="ECO:0000313" key="3">
    <source>
        <dbReference type="Proteomes" id="UP000828390"/>
    </source>
</evidence>
<feature type="compositionally biased region" description="Polar residues" evidence="1">
    <location>
        <begin position="70"/>
        <end position="91"/>
    </location>
</feature>
<accession>A0A9D4D4J3</accession>
<reference evidence="2" key="2">
    <citation type="submission" date="2020-11" db="EMBL/GenBank/DDBJ databases">
        <authorList>
            <person name="McCartney M.A."/>
            <person name="Auch B."/>
            <person name="Kono T."/>
            <person name="Mallez S."/>
            <person name="Becker A."/>
            <person name="Gohl D.M."/>
            <person name="Silverstein K.A.T."/>
            <person name="Koren S."/>
            <person name="Bechman K.B."/>
            <person name="Herman A."/>
            <person name="Abrahante J.E."/>
            <person name="Garbe J."/>
        </authorList>
    </citation>
    <scope>NUCLEOTIDE SEQUENCE</scope>
    <source>
        <strain evidence="2">Duluth1</strain>
        <tissue evidence="2">Whole animal</tissue>
    </source>
</reference>
<reference evidence="2" key="1">
    <citation type="journal article" date="2019" name="bioRxiv">
        <title>The Genome of the Zebra Mussel, Dreissena polymorpha: A Resource for Invasive Species Research.</title>
        <authorList>
            <person name="McCartney M.A."/>
            <person name="Auch B."/>
            <person name="Kono T."/>
            <person name="Mallez S."/>
            <person name="Zhang Y."/>
            <person name="Obille A."/>
            <person name="Becker A."/>
            <person name="Abrahante J.E."/>
            <person name="Garbe J."/>
            <person name="Badalamenti J.P."/>
            <person name="Herman A."/>
            <person name="Mangelson H."/>
            <person name="Liachko I."/>
            <person name="Sullivan S."/>
            <person name="Sone E.D."/>
            <person name="Koren S."/>
            <person name="Silverstein K.A.T."/>
            <person name="Beckman K.B."/>
            <person name="Gohl D.M."/>
        </authorList>
    </citation>
    <scope>NUCLEOTIDE SEQUENCE</scope>
    <source>
        <strain evidence="2">Duluth1</strain>
        <tissue evidence="2">Whole animal</tissue>
    </source>
</reference>
<gene>
    <name evidence="2" type="ORF">DPMN_044498</name>
</gene>
<dbReference type="Proteomes" id="UP000828390">
    <property type="component" value="Unassembled WGS sequence"/>
</dbReference>
<protein>
    <submittedName>
        <fullName evidence="2">Uncharacterized protein</fullName>
    </submittedName>
</protein>
<comment type="caution">
    <text evidence="2">The sequence shown here is derived from an EMBL/GenBank/DDBJ whole genome shotgun (WGS) entry which is preliminary data.</text>
</comment>
<organism evidence="2 3">
    <name type="scientific">Dreissena polymorpha</name>
    <name type="common">Zebra mussel</name>
    <name type="synonym">Mytilus polymorpha</name>
    <dbReference type="NCBI Taxonomy" id="45954"/>
    <lineage>
        <taxon>Eukaryota</taxon>
        <taxon>Metazoa</taxon>
        <taxon>Spiralia</taxon>
        <taxon>Lophotrochozoa</taxon>
        <taxon>Mollusca</taxon>
        <taxon>Bivalvia</taxon>
        <taxon>Autobranchia</taxon>
        <taxon>Heteroconchia</taxon>
        <taxon>Euheterodonta</taxon>
        <taxon>Imparidentia</taxon>
        <taxon>Neoheterodontei</taxon>
        <taxon>Myida</taxon>
        <taxon>Dreissenoidea</taxon>
        <taxon>Dreissenidae</taxon>
        <taxon>Dreissena</taxon>
    </lineage>
</organism>
<keyword evidence="3" id="KW-1185">Reference proteome</keyword>